<dbReference type="Proteomes" id="UP001597083">
    <property type="component" value="Unassembled WGS sequence"/>
</dbReference>
<feature type="domain" description="DUF397" evidence="1">
    <location>
        <begin position="5"/>
        <end position="57"/>
    </location>
</feature>
<evidence type="ECO:0000259" key="1">
    <source>
        <dbReference type="Pfam" id="PF04149"/>
    </source>
</evidence>
<sequence length="63" mass="7135">MSRFHWRKSSFCSNDSCVELARLAAGRLGVRDTKRGTAGPVLQFSQQEMRALIEAIKQGRLIR</sequence>
<name>A0ABW3CT37_9ACTN</name>
<evidence type="ECO:0000313" key="2">
    <source>
        <dbReference type="EMBL" id="MFD0857184.1"/>
    </source>
</evidence>
<evidence type="ECO:0000313" key="3">
    <source>
        <dbReference type="Proteomes" id="UP001597083"/>
    </source>
</evidence>
<reference evidence="3" key="1">
    <citation type="journal article" date="2019" name="Int. J. Syst. Evol. Microbiol.">
        <title>The Global Catalogue of Microorganisms (GCM) 10K type strain sequencing project: providing services to taxonomists for standard genome sequencing and annotation.</title>
        <authorList>
            <consortium name="The Broad Institute Genomics Platform"/>
            <consortium name="The Broad Institute Genome Sequencing Center for Infectious Disease"/>
            <person name="Wu L."/>
            <person name="Ma J."/>
        </authorList>
    </citation>
    <scope>NUCLEOTIDE SEQUENCE [LARGE SCALE GENOMIC DNA]</scope>
    <source>
        <strain evidence="3">JCM 31696</strain>
    </source>
</reference>
<accession>A0ABW3CT37</accession>
<organism evidence="2 3">
    <name type="scientific">Actinomadura adrarensis</name>
    <dbReference type="NCBI Taxonomy" id="1819600"/>
    <lineage>
        <taxon>Bacteria</taxon>
        <taxon>Bacillati</taxon>
        <taxon>Actinomycetota</taxon>
        <taxon>Actinomycetes</taxon>
        <taxon>Streptosporangiales</taxon>
        <taxon>Thermomonosporaceae</taxon>
        <taxon>Actinomadura</taxon>
    </lineage>
</organism>
<dbReference type="Pfam" id="PF04149">
    <property type="entry name" value="DUF397"/>
    <property type="match status" value="1"/>
</dbReference>
<keyword evidence="3" id="KW-1185">Reference proteome</keyword>
<proteinExistence type="predicted"/>
<dbReference type="InterPro" id="IPR007278">
    <property type="entry name" value="DUF397"/>
</dbReference>
<comment type="caution">
    <text evidence="2">The sequence shown here is derived from an EMBL/GenBank/DDBJ whole genome shotgun (WGS) entry which is preliminary data.</text>
</comment>
<gene>
    <name evidence="2" type="ORF">ACFQ07_33585</name>
</gene>
<protein>
    <submittedName>
        <fullName evidence="2">DUF397 domain-containing protein</fullName>
    </submittedName>
</protein>
<dbReference type="EMBL" id="JBHTIR010004379">
    <property type="protein sequence ID" value="MFD0857184.1"/>
    <property type="molecule type" value="Genomic_DNA"/>
</dbReference>